<proteinExistence type="predicted"/>
<evidence type="ECO:0000256" key="4">
    <source>
        <dbReference type="ARBA" id="ARBA00022989"/>
    </source>
</evidence>
<evidence type="ECO:0000313" key="8">
    <source>
        <dbReference type="Proteomes" id="UP001519667"/>
    </source>
</evidence>
<feature type="transmembrane region" description="Helical" evidence="6">
    <location>
        <begin position="362"/>
        <end position="382"/>
    </location>
</feature>
<evidence type="ECO:0000256" key="1">
    <source>
        <dbReference type="ARBA" id="ARBA00004651"/>
    </source>
</evidence>
<keyword evidence="3 6" id="KW-0812">Transmembrane</keyword>
<reference evidence="7 8" key="1">
    <citation type="submission" date="2021-04" db="EMBL/GenBank/DDBJ databases">
        <title>Pseudomonas boanensis sp. nov., a bacterium isolated from river water used for household purposes in Boane District, Mozambique.</title>
        <authorList>
            <person name="Nicklasson M."/>
            <person name="Martin-Rodriguez A.J."/>
            <person name="Thorell K."/>
            <person name="Neves L."/>
            <person name="Mussagy A."/>
            <person name="Rydberg H.A."/>
            <person name="Hernroth B."/>
            <person name="Svensson-Stadler L."/>
            <person name="Sjoling A."/>
        </authorList>
    </citation>
    <scope>NUCLEOTIDE SEQUENCE [LARGE SCALE GENOMIC DNA]</scope>
    <source>
        <strain evidence="7 8">DB1</strain>
    </source>
</reference>
<comment type="subcellular location">
    <subcellularLocation>
        <location evidence="1">Cell membrane</location>
        <topology evidence="1">Multi-pass membrane protein</topology>
    </subcellularLocation>
</comment>
<dbReference type="InterPro" id="IPR050833">
    <property type="entry name" value="Poly_Biosynth_Transport"/>
</dbReference>
<feature type="transmembrane region" description="Helical" evidence="6">
    <location>
        <begin position="388"/>
        <end position="409"/>
    </location>
</feature>
<feature type="transmembrane region" description="Helical" evidence="6">
    <location>
        <begin position="238"/>
        <end position="255"/>
    </location>
</feature>
<dbReference type="RefSeq" id="WP_215368838.1">
    <property type="nucleotide sequence ID" value="NZ_JAGTIS010000001.1"/>
</dbReference>
<evidence type="ECO:0000256" key="5">
    <source>
        <dbReference type="ARBA" id="ARBA00023136"/>
    </source>
</evidence>
<feature type="transmembrane region" description="Helical" evidence="6">
    <location>
        <begin position="42"/>
        <end position="65"/>
    </location>
</feature>
<organism evidence="7 8">
    <name type="scientific">Metapseudomonas boanensis</name>
    <dbReference type="NCBI Taxonomy" id="2822138"/>
    <lineage>
        <taxon>Bacteria</taxon>
        <taxon>Pseudomonadati</taxon>
        <taxon>Pseudomonadota</taxon>
        <taxon>Gammaproteobacteria</taxon>
        <taxon>Pseudomonadales</taxon>
        <taxon>Pseudomonadaceae</taxon>
        <taxon>Metapseudomonas</taxon>
    </lineage>
</organism>
<sequence>MANNRFLTGVLTLASATAAGQLILVLATPLLTRLYTPEEFGLLAVFMAVMAVVLVVSSLRYEFAIPLPRNAGSARQLLYLALAINLAMAVLSLLAVVLFRDDIARLVKAPQLSTYLWLLPLGILFAGTYKALSYWAIRNKDYPVIARTKIVQSLANVATQVLAGLAGLGAFGLMLGQVVGQTAGAARLATGARLRGVFSLERLNSLRSRAMLRRHRHFPKYDAPAATVDVLSVQLPNLMLAGLFSPMVAGLYMLAERVLSAPMGLLGQAVGQVLFGSSRDAIQQGTLDRLAIRIIASLSAMILLPAIAVFFWAGDLFAWIFGDVWREAGLYASWMILGLSVQFLYSPISMVLMATNGQKINLFIHLFMLLAKAGAVIFGYYLGSPLAAVIGFSVVGVVGYAGAILIILAHARKYRVSS</sequence>
<evidence type="ECO:0000313" key="7">
    <source>
        <dbReference type="EMBL" id="MBT8764696.1"/>
    </source>
</evidence>
<keyword evidence="8" id="KW-1185">Reference proteome</keyword>
<feature type="transmembrane region" description="Helical" evidence="6">
    <location>
        <begin position="153"/>
        <end position="175"/>
    </location>
</feature>
<gene>
    <name evidence="7" type="ORF">J7302_00785</name>
</gene>
<dbReference type="EMBL" id="JAGTIS010000001">
    <property type="protein sequence ID" value="MBT8764696.1"/>
    <property type="molecule type" value="Genomic_DNA"/>
</dbReference>
<name>A0ABS5XAI3_9GAMM</name>
<feature type="transmembrane region" description="Helical" evidence="6">
    <location>
        <begin position="77"/>
        <end position="99"/>
    </location>
</feature>
<dbReference type="Proteomes" id="UP001519667">
    <property type="component" value="Unassembled WGS sequence"/>
</dbReference>
<comment type="caution">
    <text evidence="7">The sequence shown here is derived from an EMBL/GenBank/DDBJ whole genome shotgun (WGS) entry which is preliminary data.</text>
</comment>
<dbReference type="Pfam" id="PF13440">
    <property type="entry name" value="Polysacc_synt_3"/>
    <property type="match status" value="1"/>
</dbReference>
<evidence type="ECO:0000256" key="3">
    <source>
        <dbReference type="ARBA" id="ARBA00022692"/>
    </source>
</evidence>
<keyword evidence="4 6" id="KW-1133">Transmembrane helix</keyword>
<feature type="transmembrane region" description="Helical" evidence="6">
    <location>
        <begin position="114"/>
        <end position="132"/>
    </location>
</feature>
<keyword evidence="5 6" id="KW-0472">Membrane</keyword>
<keyword evidence="2" id="KW-1003">Cell membrane</keyword>
<protein>
    <submittedName>
        <fullName evidence="7">Oligosaccharide flippase family protein</fullName>
    </submittedName>
</protein>
<dbReference type="PANTHER" id="PTHR30250">
    <property type="entry name" value="PST FAMILY PREDICTED COLANIC ACID TRANSPORTER"/>
    <property type="match status" value="1"/>
</dbReference>
<dbReference type="PANTHER" id="PTHR30250:SF28">
    <property type="entry name" value="POLYSACCHARIDE BIOSYNTHESIS PROTEIN"/>
    <property type="match status" value="1"/>
</dbReference>
<evidence type="ECO:0000256" key="6">
    <source>
        <dbReference type="SAM" id="Phobius"/>
    </source>
</evidence>
<accession>A0ABS5XAI3</accession>
<evidence type="ECO:0000256" key="2">
    <source>
        <dbReference type="ARBA" id="ARBA00022475"/>
    </source>
</evidence>
<feature type="transmembrane region" description="Helical" evidence="6">
    <location>
        <begin position="333"/>
        <end position="355"/>
    </location>
</feature>
<feature type="transmembrane region" description="Helical" evidence="6">
    <location>
        <begin position="290"/>
        <end position="313"/>
    </location>
</feature>